<feature type="region of interest" description="Disordered" evidence="1">
    <location>
        <begin position="25"/>
        <end position="162"/>
    </location>
</feature>
<sequence length="194" mass="19620">MDSFGFDFAGGDLLDLGSLGSWTNNTPMGNSPNGGSGGALPFSVGTPTGVQSLGDDPFASMPSGADNDFSFGDSPKPSPSAQSQKPVDNAAPVSSAPPTSSTGDVATNYFGAELEASAAPSTNASGTTSSTVTTDASSTADDKAKMNVKKEAEDTQKKETSVGSVISLDVSQARDVELDYNYVHCGVYSYVCSG</sequence>
<feature type="compositionally biased region" description="Low complexity" evidence="1">
    <location>
        <begin position="79"/>
        <end position="102"/>
    </location>
</feature>
<evidence type="ECO:0000256" key="1">
    <source>
        <dbReference type="SAM" id="MobiDB-lite"/>
    </source>
</evidence>
<feature type="compositionally biased region" description="Basic and acidic residues" evidence="1">
    <location>
        <begin position="140"/>
        <end position="160"/>
    </location>
</feature>
<reference evidence="2 3" key="1">
    <citation type="journal article" date="2017" name="Genome Biol. Evol.">
        <title>Phytophthora megakarya and P. palmivora, closely related causal agents of cacao black pod rot, underwent increases in genome sizes and gene numbers by different mechanisms.</title>
        <authorList>
            <person name="Ali S.S."/>
            <person name="Shao J."/>
            <person name="Lary D.J."/>
            <person name="Kronmiller B."/>
            <person name="Shen D."/>
            <person name="Strem M.D."/>
            <person name="Amoako-Attah I."/>
            <person name="Akrofi A.Y."/>
            <person name="Begoude B.A."/>
            <person name="Ten Hoopen G.M."/>
            <person name="Coulibaly K."/>
            <person name="Kebe B.I."/>
            <person name="Melnick R.L."/>
            <person name="Guiltinan M.J."/>
            <person name="Tyler B.M."/>
            <person name="Meinhardt L.W."/>
            <person name="Bailey B.A."/>
        </authorList>
    </citation>
    <scope>NUCLEOTIDE SEQUENCE [LARGE SCALE GENOMIC DNA]</scope>
    <source>
        <strain evidence="3">sbr112.9</strain>
    </source>
</reference>
<comment type="caution">
    <text evidence="2">The sequence shown here is derived from an EMBL/GenBank/DDBJ whole genome shotgun (WGS) entry which is preliminary data.</text>
</comment>
<gene>
    <name evidence="2" type="ORF">PHPALM_15432</name>
</gene>
<dbReference type="AlphaFoldDB" id="A0A2P4XS86"/>
<keyword evidence="3" id="KW-1185">Reference proteome</keyword>
<organism evidence="2 3">
    <name type="scientific">Phytophthora palmivora</name>
    <dbReference type="NCBI Taxonomy" id="4796"/>
    <lineage>
        <taxon>Eukaryota</taxon>
        <taxon>Sar</taxon>
        <taxon>Stramenopiles</taxon>
        <taxon>Oomycota</taxon>
        <taxon>Peronosporomycetes</taxon>
        <taxon>Peronosporales</taxon>
        <taxon>Peronosporaceae</taxon>
        <taxon>Phytophthora</taxon>
    </lineage>
</organism>
<protein>
    <submittedName>
        <fullName evidence="2">Uncharacterized protein</fullName>
    </submittedName>
</protein>
<dbReference type="Proteomes" id="UP000237271">
    <property type="component" value="Unassembled WGS sequence"/>
</dbReference>
<accession>A0A2P4XS86</accession>
<proteinExistence type="predicted"/>
<name>A0A2P4XS86_9STRA</name>
<evidence type="ECO:0000313" key="3">
    <source>
        <dbReference type="Proteomes" id="UP000237271"/>
    </source>
</evidence>
<feature type="compositionally biased region" description="Low complexity" evidence="1">
    <location>
        <begin position="116"/>
        <end position="139"/>
    </location>
</feature>
<dbReference type="EMBL" id="NCKW01008221">
    <property type="protein sequence ID" value="POM68413.1"/>
    <property type="molecule type" value="Genomic_DNA"/>
</dbReference>
<evidence type="ECO:0000313" key="2">
    <source>
        <dbReference type="EMBL" id="POM68413.1"/>
    </source>
</evidence>